<accession>X0T4D3</accession>
<sequence>MKSKQEIKPSLKSDLELLGTEDDKSLYEHVFNPDDSFSKGVLPMWAQHYTSDKKFIKESQKLYKKQFPEKKTEHADVEEIWNEINTETGFYEKYQ</sequence>
<feature type="non-terminal residue" evidence="1">
    <location>
        <position position="95"/>
    </location>
</feature>
<evidence type="ECO:0000313" key="1">
    <source>
        <dbReference type="EMBL" id="GAF82216.1"/>
    </source>
</evidence>
<dbReference type="AlphaFoldDB" id="X0T4D3"/>
<gene>
    <name evidence="1" type="ORF">S01H1_09192</name>
</gene>
<dbReference type="EMBL" id="BARS01004697">
    <property type="protein sequence ID" value="GAF82216.1"/>
    <property type="molecule type" value="Genomic_DNA"/>
</dbReference>
<reference evidence="1" key="1">
    <citation type="journal article" date="2014" name="Front. Microbiol.">
        <title>High frequency of phylogenetically diverse reductive dehalogenase-homologous genes in deep subseafloor sedimentary metagenomes.</title>
        <authorList>
            <person name="Kawai M."/>
            <person name="Futagami T."/>
            <person name="Toyoda A."/>
            <person name="Takaki Y."/>
            <person name="Nishi S."/>
            <person name="Hori S."/>
            <person name="Arai W."/>
            <person name="Tsubouchi T."/>
            <person name="Morono Y."/>
            <person name="Uchiyama I."/>
            <person name="Ito T."/>
            <person name="Fujiyama A."/>
            <person name="Inagaki F."/>
            <person name="Takami H."/>
        </authorList>
    </citation>
    <scope>NUCLEOTIDE SEQUENCE</scope>
    <source>
        <strain evidence="1">Expedition CK06-06</strain>
    </source>
</reference>
<name>X0T4D3_9ZZZZ</name>
<organism evidence="1">
    <name type="scientific">marine sediment metagenome</name>
    <dbReference type="NCBI Taxonomy" id="412755"/>
    <lineage>
        <taxon>unclassified sequences</taxon>
        <taxon>metagenomes</taxon>
        <taxon>ecological metagenomes</taxon>
    </lineage>
</organism>
<comment type="caution">
    <text evidence="1">The sequence shown here is derived from an EMBL/GenBank/DDBJ whole genome shotgun (WGS) entry which is preliminary data.</text>
</comment>
<protein>
    <submittedName>
        <fullName evidence="1">Uncharacterized protein</fullName>
    </submittedName>
</protein>
<proteinExistence type="predicted"/>